<dbReference type="InterPro" id="IPR043781">
    <property type="entry name" value="DUF5723"/>
</dbReference>
<dbReference type="SUPFAM" id="SSF103647">
    <property type="entry name" value="TSP type-3 repeat"/>
    <property type="match status" value="1"/>
</dbReference>
<dbReference type="Pfam" id="PF18990">
    <property type="entry name" value="DUF5723"/>
    <property type="match status" value="1"/>
</dbReference>
<dbReference type="Proteomes" id="UP000622017">
    <property type="component" value="Unassembled WGS sequence"/>
</dbReference>
<keyword evidence="5" id="KW-1185">Reference proteome</keyword>
<evidence type="ECO:0000256" key="2">
    <source>
        <dbReference type="SAM" id="MobiDB-lite"/>
    </source>
</evidence>
<reference evidence="4 5" key="1">
    <citation type="submission" date="2020-08" db="EMBL/GenBank/DDBJ databases">
        <title>Hymenobacter sp.</title>
        <authorList>
            <person name="Kim M.K."/>
        </authorList>
    </citation>
    <scope>NUCLEOTIDE SEQUENCE [LARGE SCALE GENOMIC DNA]</scope>
    <source>
        <strain evidence="4 5">BT507</strain>
    </source>
</reference>
<dbReference type="InterPro" id="IPR003367">
    <property type="entry name" value="Thrombospondin_3-like_rpt"/>
</dbReference>
<organism evidence="4 5">
    <name type="scientific">Hymenobacter citatus</name>
    <dbReference type="NCBI Taxonomy" id="2763506"/>
    <lineage>
        <taxon>Bacteria</taxon>
        <taxon>Pseudomonadati</taxon>
        <taxon>Bacteroidota</taxon>
        <taxon>Cytophagia</taxon>
        <taxon>Cytophagales</taxon>
        <taxon>Hymenobacteraceae</taxon>
        <taxon>Hymenobacter</taxon>
    </lineage>
</organism>
<dbReference type="Pfam" id="PF02412">
    <property type="entry name" value="TSP_3"/>
    <property type="match status" value="2"/>
</dbReference>
<feature type="region of interest" description="Disordered" evidence="2">
    <location>
        <begin position="230"/>
        <end position="289"/>
    </location>
</feature>
<feature type="compositionally biased region" description="Pro residues" evidence="2">
    <location>
        <begin position="250"/>
        <end position="272"/>
    </location>
</feature>
<evidence type="ECO:0000313" key="4">
    <source>
        <dbReference type="EMBL" id="MBC6609665.1"/>
    </source>
</evidence>
<dbReference type="InterPro" id="IPR028974">
    <property type="entry name" value="TSP_type-3_rpt"/>
</dbReference>
<dbReference type="EMBL" id="JACSCY010000001">
    <property type="protein sequence ID" value="MBC6609665.1"/>
    <property type="molecule type" value="Genomic_DNA"/>
</dbReference>
<comment type="caution">
    <text evidence="4">The sequence shown here is derived from an EMBL/GenBank/DDBJ whole genome shotgun (WGS) entry which is preliminary data.</text>
</comment>
<proteinExistence type="predicted"/>
<evidence type="ECO:0000313" key="5">
    <source>
        <dbReference type="Proteomes" id="UP000622017"/>
    </source>
</evidence>
<feature type="domain" description="DUF5723" evidence="3">
    <location>
        <begin position="13"/>
        <end position="166"/>
    </location>
</feature>
<accession>A0ABR7MF09</accession>
<evidence type="ECO:0000256" key="1">
    <source>
        <dbReference type="ARBA" id="ARBA00022729"/>
    </source>
</evidence>
<dbReference type="Gene3D" id="4.10.1080.10">
    <property type="entry name" value="TSP type-3 repeat"/>
    <property type="match status" value="1"/>
</dbReference>
<name>A0ABR7MF09_9BACT</name>
<sequence>MDGRTWENATRNKYRLRLGLALTDIGAIRYNNAQYVRQARVANSQTLQLGQLDTIQIRNADDIAPTLDRLIGLSEQSQRFTTYLPTTLRLSADYRLLNHLYTGLQWTQSLLPDRTIGHRSISSLVLTPRLEFSRVEVAVPVLLTNRYRSLQLGAMVRLGPLLIGSDNLGGLLGQTAVTGADLYVGLGFALHKKRLKDRDKDGVSNKLDKCPKVKGTWALQGCPDQDGDGIADAADACPTEAGPNENKGCPLPPAPEQPAPASPAPTPEPAAPSQPEQSVAPTPPTTPTP</sequence>
<protein>
    <submittedName>
        <fullName evidence="4">Thrombospondin type 3 repeat-containing protein</fullName>
    </submittedName>
</protein>
<gene>
    <name evidence="4" type="ORF">H8B15_01945</name>
</gene>
<keyword evidence="1" id="KW-0732">Signal</keyword>
<evidence type="ECO:0000259" key="3">
    <source>
        <dbReference type="Pfam" id="PF18990"/>
    </source>
</evidence>